<organism evidence="1 2">
    <name type="scientific">Helianthus annuus</name>
    <name type="common">Common sunflower</name>
    <dbReference type="NCBI Taxonomy" id="4232"/>
    <lineage>
        <taxon>Eukaryota</taxon>
        <taxon>Viridiplantae</taxon>
        <taxon>Streptophyta</taxon>
        <taxon>Embryophyta</taxon>
        <taxon>Tracheophyta</taxon>
        <taxon>Spermatophyta</taxon>
        <taxon>Magnoliopsida</taxon>
        <taxon>eudicotyledons</taxon>
        <taxon>Gunneridae</taxon>
        <taxon>Pentapetalae</taxon>
        <taxon>asterids</taxon>
        <taxon>campanulids</taxon>
        <taxon>Asterales</taxon>
        <taxon>Asteraceae</taxon>
        <taxon>Asteroideae</taxon>
        <taxon>Heliantheae alliance</taxon>
        <taxon>Heliantheae</taxon>
        <taxon>Helianthus</taxon>
    </lineage>
</organism>
<name>A0A9K3MVS6_HELAN</name>
<comment type="caution">
    <text evidence="1">The sequence shown here is derived from an EMBL/GenBank/DDBJ whole genome shotgun (WGS) entry which is preliminary data.</text>
</comment>
<gene>
    <name evidence="1" type="ORF">HanXRQr2_Chr12g0538421</name>
</gene>
<keyword evidence="2" id="KW-1185">Reference proteome</keyword>
<proteinExistence type="predicted"/>
<reference evidence="1" key="2">
    <citation type="submission" date="2020-06" db="EMBL/GenBank/DDBJ databases">
        <title>Helianthus annuus Genome sequencing and assembly Release 2.</title>
        <authorList>
            <person name="Gouzy J."/>
            <person name="Langlade N."/>
            <person name="Munos S."/>
        </authorList>
    </citation>
    <scope>NUCLEOTIDE SEQUENCE</scope>
    <source>
        <tissue evidence="1">Leaves</tissue>
    </source>
</reference>
<evidence type="ECO:0000313" key="1">
    <source>
        <dbReference type="EMBL" id="KAF5777667.1"/>
    </source>
</evidence>
<protein>
    <submittedName>
        <fullName evidence="1">Uncharacterized protein</fullName>
    </submittedName>
</protein>
<reference evidence="1" key="1">
    <citation type="journal article" date="2017" name="Nature">
        <title>The sunflower genome provides insights into oil metabolism, flowering and Asterid evolution.</title>
        <authorList>
            <person name="Badouin H."/>
            <person name="Gouzy J."/>
            <person name="Grassa C.J."/>
            <person name="Murat F."/>
            <person name="Staton S.E."/>
            <person name="Cottret L."/>
            <person name="Lelandais-Briere C."/>
            <person name="Owens G.L."/>
            <person name="Carrere S."/>
            <person name="Mayjonade B."/>
            <person name="Legrand L."/>
            <person name="Gill N."/>
            <person name="Kane N.C."/>
            <person name="Bowers J.E."/>
            <person name="Hubner S."/>
            <person name="Bellec A."/>
            <person name="Berard A."/>
            <person name="Berges H."/>
            <person name="Blanchet N."/>
            <person name="Boniface M.C."/>
            <person name="Brunel D."/>
            <person name="Catrice O."/>
            <person name="Chaidir N."/>
            <person name="Claudel C."/>
            <person name="Donnadieu C."/>
            <person name="Faraut T."/>
            <person name="Fievet G."/>
            <person name="Helmstetter N."/>
            <person name="King M."/>
            <person name="Knapp S.J."/>
            <person name="Lai Z."/>
            <person name="Le Paslier M.C."/>
            <person name="Lippi Y."/>
            <person name="Lorenzon L."/>
            <person name="Mandel J.R."/>
            <person name="Marage G."/>
            <person name="Marchand G."/>
            <person name="Marquand E."/>
            <person name="Bret-Mestries E."/>
            <person name="Morien E."/>
            <person name="Nambeesan S."/>
            <person name="Nguyen T."/>
            <person name="Pegot-Espagnet P."/>
            <person name="Pouilly N."/>
            <person name="Raftis F."/>
            <person name="Sallet E."/>
            <person name="Schiex T."/>
            <person name="Thomas J."/>
            <person name="Vandecasteele C."/>
            <person name="Vares D."/>
            <person name="Vear F."/>
            <person name="Vautrin S."/>
            <person name="Crespi M."/>
            <person name="Mangin B."/>
            <person name="Burke J.M."/>
            <person name="Salse J."/>
            <person name="Munos S."/>
            <person name="Vincourt P."/>
            <person name="Rieseberg L.H."/>
            <person name="Langlade N.B."/>
        </authorList>
    </citation>
    <scope>NUCLEOTIDE SEQUENCE</scope>
    <source>
        <tissue evidence="1">Leaves</tissue>
    </source>
</reference>
<accession>A0A9K3MVS6</accession>
<evidence type="ECO:0000313" key="2">
    <source>
        <dbReference type="Proteomes" id="UP000215914"/>
    </source>
</evidence>
<dbReference type="AlphaFoldDB" id="A0A9K3MVS6"/>
<sequence>MVSFSKSPGLVGFFNTLVVENIANFINRLMSKLRLQHKENSFFIPYISKHEP</sequence>
<dbReference type="Proteomes" id="UP000215914">
    <property type="component" value="Unassembled WGS sequence"/>
</dbReference>
<dbReference type="EMBL" id="MNCJ02000327">
    <property type="protein sequence ID" value="KAF5777667.1"/>
    <property type="molecule type" value="Genomic_DNA"/>
</dbReference>
<dbReference type="Gramene" id="mRNA:HanXRQr2_Chr12g0538421">
    <property type="protein sequence ID" value="mRNA:HanXRQr2_Chr12g0538421"/>
    <property type="gene ID" value="HanXRQr2_Chr12g0538421"/>
</dbReference>